<feature type="compositionally biased region" description="Polar residues" evidence="6">
    <location>
        <begin position="56"/>
        <end position="70"/>
    </location>
</feature>
<keyword evidence="5" id="KW-0285">Flavoprotein</keyword>
<dbReference type="GO" id="GO:0005739">
    <property type="term" value="C:mitochondrion"/>
    <property type="evidence" value="ECO:0007669"/>
    <property type="project" value="TreeGrafter"/>
</dbReference>
<keyword evidence="5" id="KW-0274">FAD</keyword>
<evidence type="ECO:0000256" key="1">
    <source>
        <dbReference type="ARBA" id="ARBA00005869"/>
    </source>
</evidence>
<name>A0AAI8Z2M6_9PEZI</name>
<keyword evidence="3 5" id="KW-0560">Oxidoreductase</keyword>
<dbReference type="AlphaFoldDB" id="A0AAI8Z2M6"/>
<accession>A0AAI8Z2M6</accession>
<evidence type="ECO:0000313" key="9">
    <source>
        <dbReference type="Proteomes" id="UP001296104"/>
    </source>
</evidence>
<evidence type="ECO:0000256" key="6">
    <source>
        <dbReference type="SAM" id="MobiDB-lite"/>
    </source>
</evidence>
<dbReference type="EC" id="1.5.5.2" evidence="2 5"/>
<gene>
    <name evidence="8" type="ORF">LECACI_7A006429</name>
</gene>
<dbReference type="PANTHER" id="PTHR13914">
    <property type="entry name" value="PROLINE OXIDASE"/>
    <property type="match status" value="1"/>
</dbReference>
<proteinExistence type="inferred from homology"/>
<keyword evidence="9" id="KW-1185">Reference proteome</keyword>
<keyword evidence="4 5" id="KW-0642">Proline metabolism</keyword>
<evidence type="ECO:0000256" key="2">
    <source>
        <dbReference type="ARBA" id="ARBA00012695"/>
    </source>
</evidence>
<dbReference type="EMBL" id="CAVMBE010000046">
    <property type="protein sequence ID" value="CAK4031271.1"/>
    <property type="molecule type" value="Genomic_DNA"/>
</dbReference>
<dbReference type="Proteomes" id="UP001296104">
    <property type="component" value="Unassembled WGS sequence"/>
</dbReference>
<evidence type="ECO:0000256" key="3">
    <source>
        <dbReference type="ARBA" id="ARBA00023002"/>
    </source>
</evidence>
<sequence>MAAARSVANSSRLASRKTRYASSAVTALVKTARSQHTNSSSRRRLHSSSPKDASIPLTTPASTTPAQSQATLTVPSAPALSQLPLSQILRTYFMTSISSSPPLMSASTGLLRAMLESNSPIFDLRNPVMRQLLYETFYKQFCAGWDKASIQKTTSEMRNLGYAGVILEYALEVLKDTTTKTDEGKDVEIWRSGMLETVAMAAPGDFLGLKWSGMGPAAMRRMKTNEDPSQEMKEAMHAVCRAARDKNIGLLPAAEETWSLEGFHRWCMDLQREYNVNGKSVIYGTYQAYLKQNPQWLARHLEVAKAEGFTLGVKLVRGAYLGSEKRSLIWPDIETTHHAYDTTASALIHREYNSLLQSTTLSSPFPQDINVVIASHNASTVAKTRLWRQTQASHDLSLTPLVYAQLQGMADEVSCTLLAAAKSGAAGEKGVKERVFKCTTWGEMHMCLNYLLRRAAENRDAASRTKATRDAMGEEIRRRMFAGAGMG</sequence>
<reference evidence="8" key="1">
    <citation type="submission" date="2023-11" db="EMBL/GenBank/DDBJ databases">
        <authorList>
            <person name="Alioto T."/>
            <person name="Alioto T."/>
            <person name="Gomez Garrido J."/>
        </authorList>
    </citation>
    <scope>NUCLEOTIDE SEQUENCE</scope>
</reference>
<dbReference type="PANTHER" id="PTHR13914:SF30">
    <property type="entry name" value="PROLINE DEHYDROGENASE"/>
    <property type="match status" value="1"/>
</dbReference>
<dbReference type="GO" id="GO:0010133">
    <property type="term" value="P:L-proline catabolic process to L-glutamate"/>
    <property type="evidence" value="ECO:0007669"/>
    <property type="project" value="TreeGrafter"/>
</dbReference>
<dbReference type="InterPro" id="IPR015659">
    <property type="entry name" value="Proline_oxidase"/>
</dbReference>
<dbReference type="InterPro" id="IPR029041">
    <property type="entry name" value="FAD-linked_oxidoreductase-like"/>
</dbReference>
<protein>
    <recommendedName>
        <fullName evidence="2 5">Proline dehydrogenase</fullName>
        <ecNumber evidence="2 5">1.5.5.2</ecNumber>
    </recommendedName>
</protein>
<evidence type="ECO:0000259" key="7">
    <source>
        <dbReference type="Pfam" id="PF01619"/>
    </source>
</evidence>
<feature type="region of interest" description="Disordered" evidence="6">
    <location>
        <begin position="1"/>
        <end position="70"/>
    </location>
</feature>
<organism evidence="8 9">
    <name type="scientific">Lecanosticta acicola</name>
    <dbReference type="NCBI Taxonomy" id="111012"/>
    <lineage>
        <taxon>Eukaryota</taxon>
        <taxon>Fungi</taxon>
        <taxon>Dikarya</taxon>
        <taxon>Ascomycota</taxon>
        <taxon>Pezizomycotina</taxon>
        <taxon>Dothideomycetes</taxon>
        <taxon>Dothideomycetidae</taxon>
        <taxon>Mycosphaerellales</taxon>
        <taxon>Mycosphaerellaceae</taxon>
        <taxon>Lecanosticta</taxon>
    </lineage>
</organism>
<dbReference type="GO" id="GO:0004657">
    <property type="term" value="F:proline dehydrogenase activity"/>
    <property type="evidence" value="ECO:0007669"/>
    <property type="project" value="UniProtKB-EC"/>
</dbReference>
<comment type="cofactor">
    <cofactor evidence="5">
        <name>FAD</name>
        <dbReference type="ChEBI" id="CHEBI:57692"/>
    </cofactor>
</comment>
<dbReference type="Pfam" id="PF01619">
    <property type="entry name" value="Pro_dh"/>
    <property type="match status" value="1"/>
</dbReference>
<comment type="function">
    <text evidence="5">Converts proline to delta-1-pyrroline-5-carboxylate.</text>
</comment>
<comment type="caution">
    <text evidence="8">The sequence shown here is derived from an EMBL/GenBank/DDBJ whole genome shotgun (WGS) entry which is preliminary data.</text>
</comment>
<comment type="similarity">
    <text evidence="1 5">Belongs to the proline oxidase family.</text>
</comment>
<evidence type="ECO:0000256" key="4">
    <source>
        <dbReference type="ARBA" id="ARBA00023062"/>
    </source>
</evidence>
<dbReference type="InterPro" id="IPR002872">
    <property type="entry name" value="Proline_DH_dom"/>
</dbReference>
<evidence type="ECO:0000313" key="8">
    <source>
        <dbReference type="EMBL" id="CAK4031271.1"/>
    </source>
</evidence>
<dbReference type="SUPFAM" id="SSF51730">
    <property type="entry name" value="FAD-linked oxidoreductase"/>
    <property type="match status" value="1"/>
</dbReference>
<dbReference type="GO" id="GO:0071949">
    <property type="term" value="F:FAD binding"/>
    <property type="evidence" value="ECO:0007669"/>
    <property type="project" value="TreeGrafter"/>
</dbReference>
<dbReference type="Gene3D" id="3.20.20.220">
    <property type="match status" value="1"/>
</dbReference>
<evidence type="ECO:0000256" key="5">
    <source>
        <dbReference type="RuleBase" id="RU364054"/>
    </source>
</evidence>
<feature type="domain" description="Proline dehydrogenase" evidence="7">
    <location>
        <begin position="216"/>
        <end position="466"/>
    </location>
</feature>
<comment type="catalytic activity">
    <reaction evidence="5">
        <text>L-proline + a quinone = (S)-1-pyrroline-5-carboxylate + a quinol + H(+)</text>
        <dbReference type="Rhea" id="RHEA:23784"/>
        <dbReference type="ChEBI" id="CHEBI:15378"/>
        <dbReference type="ChEBI" id="CHEBI:17388"/>
        <dbReference type="ChEBI" id="CHEBI:24646"/>
        <dbReference type="ChEBI" id="CHEBI:60039"/>
        <dbReference type="ChEBI" id="CHEBI:132124"/>
        <dbReference type="EC" id="1.5.5.2"/>
    </reaction>
</comment>